<organism evidence="3 4">
    <name type="scientific">Stentor coeruleus</name>
    <dbReference type="NCBI Taxonomy" id="5963"/>
    <lineage>
        <taxon>Eukaryota</taxon>
        <taxon>Sar</taxon>
        <taxon>Alveolata</taxon>
        <taxon>Ciliophora</taxon>
        <taxon>Postciliodesmatophora</taxon>
        <taxon>Heterotrichea</taxon>
        <taxon>Heterotrichida</taxon>
        <taxon>Stentoridae</taxon>
        <taxon>Stentor</taxon>
    </lineage>
</organism>
<keyword evidence="1" id="KW-0175">Coiled coil</keyword>
<protein>
    <submittedName>
        <fullName evidence="3">Uncharacterized protein</fullName>
    </submittedName>
</protein>
<feature type="region of interest" description="Disordered" evidence="2">
    <location>
        <begin position="100"/>
        <end position="128"/>
    </location>
</feature>
<dbReference type="Proteomes" id="UP000187209">
    <property type="component" value="Unassembled WGS sequence"/>
</dbReference>
<dbReference type="EMBL" id="MPUH01000218">
    <property type="protein sequence ID" value="OMJ86028.1"/>
    <property type="molecule type" value="Genomic_DNA"/>
</dbReference>
<feature type="region of interest" description="Disordered" evidence="2">
    <location>
        <begin position="140"/>
        <end position="214"/>
    </location>
</feature>
<proteinExistence type="predicted"/>
<accession>A0A1R2CAJ7</accession>
<reference evidence="3 4" key="1">
    <citation type="submission" date="2016-11" db="EMBL/GenBank/DDBJ databases">
        <title>The macronuclear genome of Stentor coeruleus: a giant cell with tiny introns.</title>
        <authorList>
            <person name="Slabodnick M."/>
            <person name="Ruby J.G."/>
            <person name="Reiff S.B."/>
            <person name="Swart E.C."/>
            <person name="Gosai S."/>
            <person name="Prabakaran S."/>
            <person name="Witkowska E."/>
            <person name="Larue G.E."/>
            <person name="Fisher S."/>
            <person name="Freeman R.M."/>
            <person name="Gunawardena J."/>
            <person name="Chu W."/>
            <person name="Stover N.A."/>
            <person name="Gregory B.D."/>
            <person name="Nowacki M."/>
            <person name="Derisi J."/>
            <person name="Roy S.W."/>
            <person name="Marshall W.F."/>
            <person name="Sood P."/>
        </authorList>
    </citation>
    <scope>NUCLEOTIDE SEQUENCE [LARGE SCALE GENOMIC DNA]</scope>
    <source>
        <strain evidence="3">WM001</strain>
    </source>
</reference>
<gene>
    <name evidence="3" type="ORF">SteCoe_12530</name>
</gene>
<sequence length="264" mass="30434">MAFYHDQHLAWQQRVSKEITAASRFYSHYRQLPKFSSTPNSVIAKPIVSKNLNKQFYQTLDSQHPGPYAEVRGKYARPPPLMQKSNLIQSLAPKENFLISRPSTSGSLKPRNASIKNPVCAENKDVSQELSPIRERIIKYRSTSTKARDHDTSSDSPVKQRIQVKKDEKKQDDCDKQEGNGEGEKIEETAADDHQPDQDLEEEEEGKVYENQDDYLRDGLSYVSGLTTSSQRRYIMELETLLREEKLKRIQLEDSLKKIMDDNK</sequence>
<name>A0A1R2CAJ7_9CILI</name>
<evidence type="ECO:0000313" key="3">
    <source>
        <dbReference type="EMBL" id="OMJ86028.1"/>
    </source>
</evidence>
<evidence type="ECO:0000256" key="1">
    <source>
        <dbReference type="SAM" id="Coils"/>
    </source>
</evidence>
<dbReference type="AlphaFoldDB" id="A0A1R2CAJ7"/>
<feature type="coiled-coil region" evidence="1">
    <location>
        <begin position="235"/>
        <end position="262"/>
    </location>
</feature>
<feature type="compositionally biased region" description="Basic and acidic residues" evidence="2">
    <location>
        <begin position="164"/>
        <end position="197"/>
    </location>
</feature>
<keyword evidence="4" id="KW-1185">Reference proteome</keyword>
<evidence type="ECO:0000313" key="4">
    <source>
        <dbReference type="Proteomes" id="UP000187209"/>
    </source>
</evidence>
<evidence type="ECO:0000256" key="2">
    <source>
        <dbReference type="SAM" id="MobiDB-lite"/>
    </source>
</evidence>
<comment type="caution">
    <text evidence="3">The sequence shown here is derived from an EMBL/GenBank/DDBJ whole genome shotgun (WGS) entry which is preliminary data.</text>
</comment>